<dbReference type="Pfam" id="PF02627">
    <property type="entry name" value="CMD"/>
    <property type="match status" value="1"/>
</dbReference>
<accession>A0ABW6P9H8</accession>
<evidence type="ECO:0000259" key="1">
    <source>
        <dbReference type="Pfam" id="PF02627"/>
    </source>
</evidence>
<gene>
    <name evidence="2" type="ORF">ACFYU5_25670</name>
</gene>
<comment type="caution">
    <text evidence="2">The sequence shown here is derived from an EMBL/GenBank/DDBJ whole genome shotgun (WGS) entry which is preliminary data.</text>
</comment>
<evidence type="ECO:0000313" key="2">
    <source>
        <dbReference type="EMBL" id="MFF0499813.1"/>
    </source>
</evidence>
<protein>
    <submittedName>
        <fullName evidence="2">Carboxymuconolactone decarboxylase family protein</fullName>
    </submittedName>
</protein>
<dbReference type="RefSeq" id="WP_387398579.1">
    <property type="nucleotide sequence ID" value="NZ_JBIAMT010000005.1"/>
</dbReference>
<dbReference type="Gene3D" id="1.20.1290.10">
    <property type="entry name" value="AhpD-like"/>
    <property type="match status" value="1"/>
</dbReference>
<keyword evidence="3" id="KW-1185">Reference proteome</keyword>
<feature type="domain" description="Carboxymuconolactone decarboxylase-like" evidence="1">
    <location>
        <begin position="44"/>
        <end position="127"/>
    </location>
</feature>
<evidence type="ECO:0000313" key="3">
    <source>
        <dbReference type="Proteomes" id="UP001601442"/>
    </source>
</evidence>
<organism evidence="2 3">
    <name type="scientific">Nocardia aobensis</name>
    <dbReference type="NCBI Taxonomy" id="257277"/>
    <lineage>
        <taxon>Bacteria</taxon>
        <taxon>Bacillati</taxon>
        <taxon>Actinomycetota</taxon>
        <taxon>Actinomycetes</taxon>
        <taxon>Mycobacteriales</taxon>
        <taxon>Nocardiaceae</taxon>
        <taxon>Nocardia</taxon>
    </lineage>
</organism>
<sequence length="192" mass="21598">MSDAHRGARLPLLDQAAAEAAAEKIGIDPKYLVQPIWTMLLARPKYAKAVYEVLTDLLFRSTLPVRLRELLIMRIGWATAAEFEWAQHWQVATRAGVDPDDLLAVRDWRTSDRFDEPDRAALAAVDEVVAEGEIGDATWGVLRTLYSESELLELVAVIATWHYVSVLVRNLRVPLDEGMSAWPPDGREPQRP</sequence>
<proteinExistence type="predicted"/>
<dbReference type="PANTHER" id="PTHR34846">
    <property type="entry name" value="4-CARBOXYMUCONOLACTONE DECARBOXYLASE FAMILY PROTEIN (AFU_ORTHOLOGUE AFUA_6G11590)"/>
    <property type="match status" value="1"/>
</dbReference>
<dbReference type="InterPro" id="IPR029032">
    <property type="entry name" value="AhpD-like"/>
</dbReference>
<name>A0ABW6P9H8_9NOCA</name>
<dbReference type="InterPro" id="IPR003779">
    <property type="entry name" value="CMD-like"/>
</dbReference>
<dbReference type="Proteomes" id="UP001601442">
    <property type="component" value="Unassembled WGS sequence"/>
</dbReference>
<dbReference type="SUPFAM" id="SSF69118">
    <property type="entry name" value="AhpD-like"/>
    <property type="match status" value="1"/>
</dbReference>
<reference evidence="2 3" key="1">
    <citation type="submission" date="2024-10" db="EMBL/GenBank/DDBJ databases">
        <title>The Natural Products Discovery Center: Release of the First 8490 Sequenced Strains for Exploring Actinobacteria Biosynthetic Diversity.</title>
        <authorList>
            <person name="Kalkreuter E."/>
            <person name="Kautsar S.A."/>
            <person name="Yang D."/>
            <person name="Bader C.D."/>
            <person name="Teijaro C.N."/>
            <person name="Fluegel L."/>
            <person name="Davis C.M."/>
            <person name="Simpson J.R."/>
            <person name="Lauterbach L."/>
            <person name="Steele A.D."/>
            <person name="Gui C."/>
            <person name="Meng S."/>
            <person name="Li G."/>
            <person name="Viehrig K."/>
            <person name="Ye F."/>
            <person name="Su P."/>
            <person name="Kiefer A.F."/>
            <person name="Nichols A."/>
            <person name="Cepeda A.J."/>
            <person name="Yan W."/>
            <person name="Fan B."/>
            <person name="Jiang Y."/>
            <person name="Adhikari A."/>
            <person name="Zheng C.-J."/>
            <person name="Schuster L."/>
            <person name="Cowan T.M."/>
            <person name="Smanski M.J."/>
            <person name="Chevrette M.G."/>
            <person name="De Carvalho L.P.S."/>
            <person name="Shen B."/>
        </authorList>
    </citation>
    <scope>NUCLEOTIDE SEQUENCE [LARGE SCALE GENOMIC DNA]</scope>
    <source>
        <strain evidence="2 3">NPDC004119</strain>
    </source>
</reference>
<dbReference type="EMBL" id="JBIAMT010000005">
    <property type="protein sequence ID" value="MFF0499813.1"/>
    <property type="molecule type" value="Genomic_DNA"/>
</dbReference>
<dbReference type="PANTHER" id="PTHR34846:SF11">
    <property type="entry name" value="4-CARBOXYMUCONOLACTONE DECARBOXYLASE FAMILY PROTEIN (AFU_ORTHOLOGUE AFUA_6G11590)"/>
    <property type="match status" value="1"/>
</dbReference>